<gene>
    <name evidence="1" type="ORF">SVIM_LOCUS276392</name>
</gene>
<dbReference type="EMBL" id="CAADRP010001608">
    <property type="protein sequence ID" value="VFU44731.1"/>
    <property type="molecule type" value="Genomic_DNA"/>
</dbReference>
<evidence type="ECO:0000313" key="1">
    <source>
        <dbReference type="EMBL" id="VFU44731.1"/>
    </source>
</evidence>
<dbReference type="AlphaFoldDB" id="A0A6N2LUE3"/>
<proteinExistence type="predicted"/>
<accession>A0A6N2LUE3</accession>
<protein>
    <submittedName>
        <fullName evidence="1">Uncharacterized protein</fullName>
    </submittedName>
</protein>
<sequence length="135" mass="15253">MTELKCLYTAWYELQRFYGFVSGDMTLGYTGEMKQFVRKAGEHAAAGSFMRKALRLLFGVAEIKPSPRPWQLSVTQYGMLIFPLYRVKEYVRGLNVTVVNCRSDSIMQVSKSLGHVQNDILALRPGQLLPAMVIG</sequence>
<reference evidence="1" key="1">
    <citation type="submission" date="2019-03" db="EMBL/GenBank/DDBJ databases">
        <authorList>
            <person name="Mank J."/>
            <person name="Almeida P."/>
        </authorList>
    </citation>
    <scope>NUCLEOTIDE SEQUENCE</scope>
    <source>
        <strain evidence="1">78183</strain>
    </source>
</reference>
<organism evidence="1">
    <name type="scientific">Salix viminalis</name>
    <name type="common">Common osier</name>
    <name type="synonym">Basket willow</name>
    <dbReference type="NCBI Taxonomy" id="40686"/>
    <lineage>
        <taxon>Eukaryota</taxon>
        <taxon>Viridiplantae</taxon>
        <taxon>Streptophyta</taxon>
        <taxon>Embryophyta</taxon>
        <taxon>Tracheophyta</taxon>
        <taxon>Spermatophyta</taxon>
        <taxon>Magnoliopsida</taxon>
        <taxon>eudicotyledons</taxon>
        <taxon>Gunneridae</taxon>
        <taxon>Pentapetalae</taxon>
        <taxon>rosids</taxon>
        <taxon>fabids</taxon>
        <taxon>Malpighiales</taxon>
        <taxon>Salicaceae</taxon>
        <taxon>Saliceae</taxon>
        <taxon>Salix</taxon>
    </lineage>
</organism>
<name>A0A6N2LUE3_SALVM</name>